<dbReference type="Proteomes" id="UP001589608">
    <property type="component" value="Unassembled WGS sequence"/>
</dbReference>
<evidence type="ECO:0000313" key="2">
    <source>
        <dbReference type="EMBL" id="MFB9443259.1"/>
    </source>
</evidence>
<keyword evidence="3" id="KW-1185">Reference proteome</keyword>
<reference evidence="2 3" key="1">
    <citation type="submission" date="2024-09" db="EMBL/GenBank/DDBJ databases">
        <authorList>
            <person name="Sun Q."/>
            <person name="Mori K."/>
        </authorList>
    </citation>
    <scope>NUCLEOTIDE SEQUENCE [LARGE SCALE GENOMIC DNA]</scope>
    <source>
        <strain evidence="2 3">JCM 3307</strain>
    </source>
</reference>
<organism evidence="2 3">
    <name type="scientific">Dactylosporangium vinaceum</name>
    <dbReference type="NCBI Taxonomy" id="53362"/>
    <lineage>
        <taxon>Bacteria</taxon>
        <taxon>Bacillati</taxon>
        <taxon>Actinomycetota</taxon>
        <taxon>Actinomycetes</taxon>
        <taxon>Micromonosporales</taxon>
        <taxon>Micromonosporaceae</taxon>
        <taxon>Dactylosporangium</taxon>
    </lineage>
</organism>
<feature type="domain" description="HTH marR-type" evidence="1">
    <location>
        <begin position="14"/>
        <end position="153"/>
    </location>
</feature>
<name>A0ABV5M327_9ACTN</name>
<gene>
    <name evidence="2" type="ORF">ACFFTR_09205</name>
</gene>
<dbReference type="PROSITE" id="PS50995">
    <property type="entry name" value="HTH_MARR_2"/>
    <property type="match status" value="1"/>
</dbReference>
<protein>
    <submittedName>
        <fullName evidence="2">MarR family winged helix-turn-helix transcriptional regulator</fullName>
    </submittedName>
</protein>
<dbReference type="EMBL" id="JBHMCA010000020">
    <property type="protein sequence ID" value="MFB9443259.1"/>
    <property type="molecule type" value="Genomic_DNA"/>
</dbReference>
<evidence type="ECO:0000259" key="1">
    <source>
        <dbReference type="PROSITE" id="PS50995"/>
    </source>
</evidence>
<comment type="caution">
    <text evidence="2">The sequence shown here is derived from an EMBL/GenBank/DDBJ whole genome shotgun (WGS) entry which is preliminary data.</text>
</comment>
<dbReference type="PANTHER" id="PTHR33164:SF57">
    <property type="entry name" value="MARR-FAMILY TRANSCRIPTIONAL REGULATOR"/>
    <property type="match status" value="1"/>
</dbReference>
<dbReference type="RefSeq" id="WP_223103628.1">
    <property type="nucleotide sequence ID" value="NZ_CP061913.1"/>
</dbReference>
<evidence type="ECO:0000313" key="3">
    <source>
        <dbReference type="Proteomes" id="UP001589608"/>
    </source>
</evidence>
<sequence length="169" mass="18862">MSPAVSPQPDAVAAPSLDRFEAGVSAMVRWAESRHVRGEVASRSGSDLQPSELRLLEFFDLAEPMRISDIAECLQIDISTTSLQLRQLRKKQLVEAVPMERDRRATMIVITDDGRRMVARVRAARLELLREIFAGIPGDRLDQVAEVLLLVEEHMLEGMRRLIGADTTG</sequence>
<dbReference type="Pfam" id="PF01047">
    <property type="entry name" value="MarR"/>
    <property type="match status" value="1"/>
</dbReference>
<dbReference type="InterPro" id="IPR036390">
    <property type="entry name" value="WH_DNA-bd_sf"/>
</dbReference>
<dbReference type="SUPFAM" id="SSF46785">
    <property type="entry name" value="Winged helix' DNA-binding domain"/>
    <property type="match status" value="1"/>
</dbReference>
<accession>A0ABV5M327</accession>
<dbReference type="InterPro" id="IPR039422">
    <property type="entry name" value="MarR/SlyA-like"/>
</dbReference>
<dbReference type="InterPro" id="IPR036388">
    <property type="entry name" value="WH-like_DNA-bd_sf"/>
</dbReference>
<dbReference type="InterPro" id="IPR000835">
    <property type="entry name" value="HTH_MarR-typ"/>
</dbReference>
<proteinExistence type="predicted"/>
<dbReference type="SMART" id="SM00347">
    <property type="entry name" value="HTH_MARR"/>
    <property type="match status" value="1"/>
</dbReference>
<dbReference type="Gene3D" id="1.10.10.10">
    <property type="entry name" value="Winged helix-like DNA-binding domain superfamily/Winged helix DNA-binding domain"/>
    <property type="match status" value="1"/>
</dbReference>
<dbReference type="PANTHER" id="PTHR33164">
    <property type="entry name" value="TRANSCRIPTIONAL REGULATOR, MARR FAMILY"/>
    <property type="match status" value="1"/>
</dbReference>